<proteinExistence type="predicted"/>
<dbReference type="EMBL" id="JAPQKS010000005">
    <property type="protein sequence ID" value="KAJ5226449.1"/>
    <property type="molecule type" value="Genomic_DNA"/>
</dbReference>
<reference evidence="1" key="1">
    <citation type="submission" date="2022-11" db="EMBL/GenBank/DDBJ databases">
        <authorList>
            <person name="Petersen C."/>
        </authorList>
    </citation>
    <scope>NUCLEOTIDE SEQUENCE</scope>
    <source>
        <strain evidence="1">IBT 19713</strain>
    </source>
</reference>
<accession>A0A9W9NXF4</accession>
<dbReference type="Proteomes" id="UP001150941">
    <property type="component" value="Unassembled WGS sequence"/>
</dbReference>
<sequence>MTKSATFASRELSSLFCGFGDRDPRDPGLHLGGAMPQHPLQRKPSLWIRFKWWLYNLQSPLQLRRSLIRLRHQHEYPLLTLLGMFIPFPTWKLPIPGPFSLRALINDKKDQTGLIQSHFSDLHNLRAIRIFRMRDTPLRSIYRLYELFMADQYPLLGWETEYFVFSQPEWRLQDIPDPRDPDPLRYAMIASIVEELVEAINWRLRLGLRRNGDHVYREQDIDPLPPFDPEELPAWTKTVPPMNKELLKLSVPADHLDADGNLVLEERGKNAVFARRNIITNTGWLYTI</sequence>
<dbReference type="GeneID" id="83204273"/>
<protein>
    <submittedName>
        <fullName evidence="1">Uncharacterized protein</fullName>
    </submittedName>
</protein>
<keyword evidence="2" id="KW-1185">Reference proteome</keyword>
<comment type="caution">
    <text evidence="1">The sequence shown here is derived from an EMBL/GenBank/DDBJ whole genome shotgun (WGS) entry which is preliminary data.</text>
</comment>
<dbReference type="OrthoDB" id="5422293at2759"/>
<reference evidence="1" key="2">
    <citation type="journal article" date="2023" name="IMA Fungus">
        <title>Comparative genomic study of the Penicillium genus elucidates a diverse pangenome and 15 lateral gene transfer events.</title>
        <authorList>
            <person name="Petersen C."/>
            <person name="Sorensen T."/>
            <person name="Nielsen M.R."/>
            <person name="Sondergaard T.E."/>
            <person name="Sorensen J.L."/>
            <person name="Fitzpatrick D.A."/>
            <person name="Frisvad J.C."/>
            <person name="Nielsen K.L."/>
        </authorList>
    </citation>
    <scope>NUCLEOTIDE SEQUENCE</scope>
    <source>
        <strain evidence="1">IBT 19713</strain>
    </source>
</reference>
<organism evidence="1 2">
    <name type="scientific">Penicillium chermesinum</name>
    <dbReference type="NCBI Taxonomy" id="63820"/>
    <lineage>
        <taxon>Eukaryota</taxon>
        <taxon>Fungi</taxon>
        <taxon>Dikarya</taxon>
        <taxon>Ascomycota</taxon>
        <taxon>Pezizomycotina</taxon>
        <taxon>Eurotiomycetes</taxon>
        <taxon>Eurotiomycetidae</taxon>
        <taxon>Eurotiales</taxon>
        <taxon>Aspergillaceae</taxon>
        <taxon>Penicillium</taxon>
    </lineage>
</organism>
<evidence type="ECO:0000313" key="2">
    <source>
        <dbReference type="Proteomes" id="UP001150941"/>
    </source>
</evidence>
<evidence type="ECO:0000313" key="1">
    <source>
        <dbReference type="EMBL" id="KAJ5226449.1"/>
    </source>
</evidence>
<dbReference type="RefSeq" id="XP_058329860.1">
    <property type="nucleotide sequence ID" value="XM_058476970.1"/>
</dbReference>
<gene>
    <name evidence="1" type="ORF">N7468_007674</name>
</gene>
<dbReference type="AlphaFoldDB" id="A0A9W9NXF4"/>
<name>A0A9W9NXF4_9EURO</name>